<dbReference type="PROSITE" id="PS51257">
    <property type="entry name" value="PROKAR_LIPOPROTEIN"/>
    <property type="match status" value="1"/>
</dbReference>
<dbReference type="Proteomes" id="UP000316905">
    <property type="component" value="Unassembled WGS sequence"/>
</dbReference>
<sequence length="67" mass="7186">MNFIKSLAVVALFGSLTGCVVQSTYSKTVTVTKDETGRVIQTVESETVTQPAQGYPIKLQLVKGVQP</sequence>
<evidence type="ECO:0000313" key="1">
    <source>
        <dbReference type="EMBL" id="TWI45750.1"/>
    </source>
</evidence>
<evidence type="ECO:0000313" key="2">
    <source>
        <dbReference type="Proteomes" id="UP000316905"/>
    </source>
</evidence>
<organism evidence="1 2">
    <name type="scientific">Pseudomonas duriflava</name>
    <dbReference type="NCBI Taxonomy" id="459528"/>
    <lineage>
        <taxon>Bacteria</taxon>
        <taxon>Pseudomonadati</taxon>
        <taxon>Pseudomonadota</taxon>
        <taxon>Gammaproteobacteria</taxon>
        <taxon>Pseudomonadales</taxon>
        <taxon>Pseudomonadaceae</taxon>
        <taxon>Pseudomonas</taxon>
    </lineage>
</organism>
<dbReference type="RefSeq" id="WP_145146008.1">
    <property type="nucleotide sequence ID" value="NZ_VLKY01000035.1"/>
</dbReference>
<name>A0A562PNH0_9PSED</name>
<dbReference type="EMBL" id="VLKY01000035">
    <property type="protein sequence ID" value="TWI45750.1"/>
    <property type="molecule type" value="Genomic_DNA"/>
</dbReference>
<comment type="caution">
    <text evidence="1">The sequence shown here is derived from an EMBL/GenBank/DDBJ whole genome shotgun (WGS) entry which is preliminary data.</text>
</comment>
<gene>
    <name evidence="1" type="ORF">IQ22_04577</name>
</gene>
<dbReference type="AlphaFoldDB" id="A0A562PNH0"/>
<keyword evidence="2" id="KW-1185">Reference proteome</keyword>
<proteinExistence type="predicted"/>
<dbReference type="OrthoDB" id="7026123at2"/>
<reference evidence="1 2" key="1">
    <citation type="journal article" date="2015" name="Stand. Genomic Sci.">
        <title>Genomic Encyclopedia of Bacterial and Archaeal Type Strains, Phase III: the genomes of soil and plant-associated and newly described type strains.</title>
        <authorList>
            <person name="Whitman W.B."/>
            <person name="Woyke T."/>
            <person name="Klenk H.P."/>
            <person name="Zhou Y."/>
            <person name="Lilburn T.G."/>
            <person name="Beck B.J."/>
            <person name="De Vos P."/>
            <person name="Vandamme P."/>
            <person name="Eisen J.A."/>
            <person name="Garrity G."/>
            <person name="Hugenholtz P."/>
            <person name="Kyrpides N.C."/>
        </authorList>
    </citation>
    <scope>NUCLEOTIDE SEQUENCE [LARGE SCALE GENOMIC DNA]</scope>
    <source>
        <strain evidence="1 2">CGMCC 1.6858</strain>
    </source>
</reference>
<protein>
    <submittedName>
        <fullName evidence="1">Uncharacterized protein</fullName>
    </submittedName>
</protein>
<accession>A0A562PNH0</accession>